<evidence type="ECO:0000313" key="3">
    <source>
        <dbReference type="Proteomes" id="UP000054549"/>
    </source>
</evidence>
<evidence type="ECO:0000313" key="2">
    <source>
        <dbReference type="EMBL" id="KIL66268.1"/>
    </source>
</evidence>
<dbReference type="PANTHER" id="PTHR43668:SF5">
    <property type="entry name" value="AMIDOHYDROLASE 3 DOMAIN-CONTAINING PROTEIN"/>
    <property type="match status" value="1"/>
</dbReference>
<dbReference type="HOGENOM" id="CLU_006273_0_0_1"/>
<dbReference type="STRING" id="946122.A0A0C2XBQ0"/>
<evidence type="ECO:0008006" key="4">
    <source>
        <dbReference type="Google" id="ProtNLM"/>
    </source>
</evidence>
<dbReference type="PANTHER" id="PTHR43668">
    <property type="entry name" value="ALLANTOINASE"/>
    <property type="match status" value="1"/>
</dbReference>
<feature type="chain" id="PRO_5002158892" description="Amidohydrolase-related domain-containing protein" evidence="1">
    <location>
        <begin position="19"/>
        <end position="910"/>
    </location>
</feature>
<dbReference type="InterPro" id="IPR011059">
    <property type="entry name" value="Metal-dep_hydrolase_composite"/>
</dbReference>
<feature type="signal peptide" evidence="1">
    <location>
        <begin position="1"/>
        <end position="18"/>
    </location>
</feature>
<proteinExistence type="predicted"/>
<accession>A0A0C2XBQ0</accession>
<dbReference type="InParanoid" id="A0A0C2XBQ0"/>
<dbReference type="Gene3D" id="3.20.20.140">
    <property type="entry name" value="Metal-dependent hydrolases"/>
    <property type="match status" value="2"/>
</dbReference>
<dbReference type="InterPro" id="IPR050138">
    <property type="entry name" value="DHOase/Allantoinase_Hydrolase"/>
</dbReference>
<dbReference type="GO" id="GO:0006145">
    <property type="term" value="P:purine nucleobase catabolic process"/>
    <property type="evidence" value="ECO:0007669"/>
    <property type="project" value="TreeGrafter"/>
</dbReference>
<dbReference type="SUPFAM" id="SSF51556">
    <property type="entry name" value="Metallo-dependent hydrolases"/>
    <property type="match status" value="2"/>
</dbReference>
<protein>
    <recommendedName>
        <fullName evidence="4">Amidohydrolase-related domain-containing protein</fullName>
    </recommendedName>
</protein>
<organism evidence="2 3">
    <name type="scientific">Amanita muscaria (strain Koide BX008)</name>
    <dbReference type="NCBI Taxonomy" id="946122"/>
    <lineage>
        <taxon>Eukaryota</taxon>
        <taxon>Fungi</taxon>
        <taxon>Dikarya</taxon>
        <taxon>Basidiomycota</taxon>
        <taxon>Agaricomycotina</taxon>
        <taxon>Agaricomycetes</taxon>
        <taxon>Agaricomycetidae</taxon>
        <taxon>Agaricales</taxon>
        <taxon>Pluteineae</taxon>
        <taxon>Amanitaceae</taxon>
        <taxon>Amanita</taxon>
    </lineage>
</organism>
<sequence length="910" mass="98235">MSQILLWFAVILLTITTARDGLFFTRTNLARSKSCPTQVRCAVSKAEPGPTKGFHERTSSDRFVVGTKPVLIKGARVWTGENNGTEVVSGDVLLDKGIIQRVGHLSASSLAAYGSDLVVIDANGAWITPGLVSIRSHHGISPSPRLDGAADANSLHSTIQPWLRSLDALNTHDDSYLLAIAGGTTTALVLPAFTSAIGGEGYAIKLRDTSEHSPSSMLLEPYQSPAGAPSRWRYMKIICSGKAHNNTRMDNMWALRHAYTRAKMKVQREDDCCSGQCCSENLSPEDYGWELLAEVLRGNGKVHVHCNEAEDLDGIIRLSREFQFPIAVVHSASDAYLVPEVLKWAYGRPPALAVTATPGRERREEYRASEFAPRILAEHGFTVLMQSQHPGGVDARYLLYEAQKAFFYGLPDNWAIASVTSMPAESIGMGHRIGYIKKGELHANLVIWDSHPMALGAVPSQVIIDGIPQLSSSFVGYKPDNYKKLPKVPNFDKEVQRTIEYDGLPPLIPRKSSKPIAFINVTSMYSAASTAVNRTFIASHSDPYAVVVAASGELLCSGPHQSCLTSEFLEDAPTIIDLQGGSVAPALVSFGSSLGLENIKFEPSTNDGMIADPLIASVPAIIGGDTAVVHAADGLELGTREVLLAYRAGVTSAIAIPSHKGFYAGLSVQFSTDAMHRMEKGAIRREPVAIHVSIGHFHSSSVSTQISALRRLLSGFHKGAAGVWFSQVVEGKITLVVEAHSADVIATLIILKSQIELENRKQIQMTITGAAEAHKLAKELAEAHIGVILTPWRQSPRNWESRRIMPGPPLTKQDSMAILLSHGVFVGIGVSELSSARDLRFDVAWAAINAGSQMSKEEALALASTNVELLLGVSSREMDLVVTRGGDILEFGSEVVGVISRHRGLVHLVS</sequence>
<dbReference type="EMBL" id="KN818237">
    <property type="protein sequence ID" value="KIL66268.1"/>
    <property type="molecule type" value="Genomic_DNA"/>
</dbReference>
<keyword evidence="1" id="KW-0732">Signal</keyword>
<name>A0A0C2XBQ0_AMAMK</name>
<dbReference type="OrthoDB" id="10258955at2759"/>
<dbReference type="GO" id="GO:0004038">
    <property type="term" value="F:allantoinase activity"/>
    <property type="evidence" value="ECO:0007669"/>
    <property type="project" value="TreeGrafter"/>
</dbReference>
<reference evidence="2 3" key="1">
    <citation type="submission" date="2014-04" db="EMBL/GenBank/DDBJ databases">
        <title>Evolutionary Origins and Diversification of the Mycorrhizal Mutualists.</title>
        <authorList>
            <consortium name="DOE Joint Genome Institute"/>
            <consortium name="Mycorrhizal Genomics Consortium"/>
            <person name="Kohler A."/>
            <person name="Kuo A."/>
            <person name="Nagy L.G."/>
            <person name="Floudas D."/>
            <person name="Copeland A."/>
            <person name="Barry K.W."/>
            <person name="Cichocki N."/>
            <person name="Veneault-Fourrey C."/>
            <person name="LaButti K."/>
            <person name="Lindquist E.A."/>
            <person name="Lipzen A."/>
            <person name="Lundell T."/>
            <person name="Morin E."/>
            <person name="Murat C."/>
            <person name="Riley R."/>
            <person name="Ohm R."/>
            <person name="Sun H."/>
            <person name="Tunlid A."/>
            <person name="Henrissat B."/>
            <person name="Grigoriev I.V."/>
            <person name="Hibbett D.S."/>
            <person name="Martin F."/>
        </authorList>
    </citation>
    <scope>NUCLEOTIDE SEQUENCE [LARGE SCALE GENOMIC DNA]</scope>
    <source>
        <strain evidence="2 3">Koide BX008</strain>
    </source>
</reference>
<dbReference type="AlphaFoldDB" id="A0A0C2XBQ0"/>
<keyword evidence="3" id="KW-1185">Reference proteome</keyword>
<dbReference type="Proteomes" id="UP000054549">
    <property type="component" value="Unassembled WGS sequence"/>
</dbReference>
<dbReference type="GO" id="GO:0005737">
    <property type="term" value="C:cytoplasm"/>
    <property type="evidence" value="ECO:0007669"/>
    <property type="project" value="TreeGrafter"/>
</dbReference>
<evidence type="ECO:0000256" key="1">
    <source>
        <dbReference type="SAM" id="SignalP"/>
    </source>
</evidence>
<gene>
    <name evidence="2" type="ORF">M378DRAFT_75591</name>
</gene>
<dbReference type="SUPFAM" id="SSF51338">
    <property type="entry name" value="Composite domain of metallo-dependent hydrolases"/>
    <property type="match status" value="1"/>
</dbReference>
<dbReference type="InterPro" id="IPR032466">
    <property type="entry name" value="Metal_Hydrolase"/>
</dbReference>